<keyword evidence="3" id="KW-1185">Reference proteome</keyword>
<dbReference type="KEGG" id="vg:55008195"/>
<accession>A0A3G8F2U5</accession>
<dbReference type="RefSeq" id="YP_009816883.1">
    <property type="nucleotide sequence ID" value="NC_048112.1"/>
</dbReference>
<evidence type="ECO:0000256" key="1">
    <source>
        <dbReference type="SAM" id="MobiDB-lite"/>
    </source>
</evidence>
<evidence type="ECO:0000313" key="2">
    <source>
        <dbReference type="EMBL" id="AZF88650.1"/>
    </source>
</evidence>
<proteinExistence type="predicted"/>
<dbReference type="EMBL" id="MK105855">
    <property type="protein sequence ID" value="AZF88650.1"/>
    <property type="molecule type" value="Genomic_DNA"/>
</dbReference>
<protein>
    <submittedName>
        <fullName evidence="2">Putative recombinase</fullName>
    </submittedName>
</protein>
<feature type="region of interest" description="Disordered" evidence="1">
    <location>
        <begin position="1"/>
        <end position="28"/>
    </location>
</feature>
<organism evidence="2 3">
    <name type="scientific">Escherichia phage Skarpretter</name>
    <dbReference type="NCBI Taxonomy" id="2488654"/>
    <lineage>
        <taxon>Viruses</taxon>
        <taxon>Duplodnaviria</taxon>
        <taxon>Heunggongvirae</taxon>
        <taxon>Uroviricota</taxon>
        <taxon>Caudoviricetes</taxon>
        <taxon>Skarprettervirus</taxon>
        <taxon>Skarprettervirus skarpretter</taxon>
    </lineage>
</organism>
<reference evidence="3" key="1">
    <citation type="submission" date="2018-10" db="EMBL/GenBank/DDBJ databases">
        <authorList>
            <person name="Olsen N.S."/>
            <person name="Kot W."/>
            <person name="Hansen L.H."/>
        </authorList>
    </citation>
    <scope>NUCLEOTIDE SEQUENCE [LARGE SCALE GENOMIC DNA]</scope>
</reference>
<dbReference type="Proteomes" id="UP000279721">
    <property type="component" value="Segment"/>
</dbReference>
<evidence type="ECO:0000313" key="3">
    <source>
        <dbReference type="Proteomes" id="UP000279721"/>
    </source>
</evidence>
<name>A0A3G8F2U5_9CAUD</name>
<sequence>MKTCKKCGESKPLDQFHNDKSKKDGKRANCKACQNKQTKEYQHGAGKDVANACKARYMKKHAKKRRAHIMVNNAIRDGKLQRGPCEVCGEIKAVAHHDDYDHPLVIRWLCEPHHKEWHCANGEALNPD</sequence>
<dbReference type="GeneID" id="55008195"/>
<feature type="compositionally biased region" description="Basic and acidic residues" evidence="1">
    <location>
        <begin position="1"/>
        <end position="22"/>
    </location>
</feature>